<feature type="compositionally biased region" description="Basic and acidic residues" evidence="6">
    <location>
        <begin position="209"/>
        <end position="221"/>
    </location>
</feature>
<keyword evidence="3" id="KW-0547">Nucleotide-binding</keyword>
<sequence>MKICLCDPDEPWQRQIYKDEVDIHKSLDHPNVVQYIDDLQSENMIIIVMEECQGGSLETLLEDASKNHHSTKLPEEQVAPLMAGVVQALHYLHTLDLVHQDIKLGNILIDDNGNAKVADFGMSCYKQNGRKFYGKVKTAYHAPEMANTDALSPAIDAYAFGAILYRLLVGKEYDRQGWPDVATEVARATIRDLLRYDFFDKYIPKEKRSLEGSDHASDTPSKRAARGTSEALEGSTSSSLASTISNPVISSSSSPFPSSPPHVFPPSSNEARDPSSPENDDWWLEDGTEDEEEDDELDDENELETSGGEDDDYGDDDDDAEVKVAQEIEDAQAEEGDKGKEAQKSTVIAEASEETAKEDHDTTNANIAEEKINDKDKKCLYTAHISSDTDNDNASELVNQAHLPDATS</sequence>
<dbReference type="SMART" id="SM00220">
    <property type="entry name" value="S_TKc"/>
    <property type="match status" value="1"/>
</dbReference>
<dbReference type="PANTHER" id="PTHR24345">
    <property type="entry name" value="SERINE/THREONINE-PROTEIN KINASE PLK"/>
    <property type="match status" value="1"/>
</dbReference>
<gene>
    <name evidence="8" type="primary">CDC5_1</name>
    <name evidence="8" type="ORF">KI688_002547</name>
</gene>
<feature type="compositionally biased region" description="Low complexity" evidence="6">
    <location>
        <begin position="227"/>
        <end position="256"/>
    </location>
</feature>
<dbReference type="SUPFAM" id="SSF56112">
    <property type="entry name" value="Protein kinase-like (PK-like)"/>
    <property type="match status" value="1"/>
</dbReference>
<evidence type="ECO:0000256" key="2">
    <source>
        <dbReference type="ARBA" id="ARBA00022679"/>
    </source>
</evidence>
<dbReference type="InterPro" id="IPR008271">
    <property type="entry name" value="Ser/Thr_kinase_AS"/>
</dbReference>
<organism evidence="8 9">
    <name type="scientific">Linnemannia hyalina</name>
    <dbReference type="NCBI Taxonomy" id="64524"/>
    <lineage>
        <taxon>Eukaryota</taxon>
        <taxon>Fungi</taxon>
        <taxon>Fungi incertae sedis</taxon>
        <taxon>Mucoromycota</taxon>
        <taxon>Mortierellomycotina</taxon>
        <taxon>Mortierellomycetes</taxon>
        <taxon>Mortierellales</taxon>
        <taxon>Mortierellaceae</taxon>
        <taxon>Linnemannia</taxon>
    </lineage>
</organism>
<dbReference type="Proteomes" id="UP000707451">
    <property type="component" value="Unassembled WGS sequence"/>
</dbReference>
<keyword evidence="4 8" id="KW-0418">Kinase</keyword>
<feature type="compositionally biased region" description="Polar residues" evidence="6">
    <location>
        <begin position="386"/>
        <end position="398"/>
    </location>
</feature>
<evidence type="ECO:0000256" key="1">
    <source>
        <dbReference type="ARBA" id="ARBA00022527"/>
    </source>
</evidence>
<protein>
    <submittedName>
        <fullName evidence="8">Cell cycle serine/threonine-protein kinase cdc5/MSD2</fullName>
    </submittedName>
</protein>
<reference evidence="8" key="1">
    <citation type="submission" date="2021-06" db="EMBL/GenBank/DDBJ databases">
        <title>Genome Sequence of Mortierella hyaline Strain SCG-10, a Cold-Adapted, Nitrate-Reducing Fungus Isolated from Soil in Minnesota, USA.</title>
        <authorList>
            <person name="Aldossari N."/>
        </authorList>
    </citation>
    <scope>NUCLEOTIDE SEQUENCE</scope>
    <source>
        <strain evidence="8">SCG-10</strain>
    </source>
</reference>
<dbReference type="GO" id="GO:0005634">
    <property type="term" value="C:nucleus"/>
    <property type="evidence" value="ECO:0007669"/>
    <property type="project" value="TreeGrafter"/>
</dbReference>
<dbReference type="EMBL" id="JAHRHY010000012">
    <property type="protein sequence ID" value="KAG9065224.1"/>
    <property type="molecule type" value="Genomic_DNA"/>
</dbReference>
<keyword evidence="9" id="KW-1185">Reference proteome</keyword>
<proteinExistence type="predicted"/>
<dbReference type="Pfam" id="PF00069">
    <property type="entry name" value="Pkinase"/>
    <property type="match status" value="1"/>
</dbReference>
<dbReference type="InterPro" id="IPR011009">
    <property type="entry name" value="Kinase-like_dom_sf"/>
</dbReference>
<dbReference type="PROSITE" id="PS50011">
    <property type="entry name" value="PROTEIN_KINASE_DOM"/>
    <property type="match status" value="1"/>
</dbReference>
<evidence type="ECO:0000256" key="6">
    <source>
        <dbReference type="SAM" id="MobiDB-lite"/>
    </source>
</evidence>
<keyword evidence="5" id="KW-0067">ATP-binding</keyword>
<evidence type="ECO:0000313" key="8">
    <source>
        <dbReference type="EMBL" id="KAG9065224.1"/>
    </source>
</evidence>
<name>A0A9P7XQF5_9FUNG</name>
<accession>A0A9P7XQF5</accession>
<dbReference type="GO" id="GO:0004674">
    <property type="term" value="F:protein serine/threonine kinase activity"/>
    <property type="evidence" value="ECO:0007669"/>
    <property type="project" value="UniProtKB-KW"/>
</dbReference>
<evidence type="ECO:0000256" key="4">
    <source>
        <dbReference type="ARBA" id="ARBA00022777"/>
    </source>
</evidence>
<feature type="domain" description="Protein kinase" evidence="7">
    <location>
        <begin position="1"/>
        <end position="249"/>
    </location>
</feature>
<evidence type="ECO:0000259" key="7">
    <source>
        <dbReference type="PROSITE" id="PS50011"/>
    </source>
</evidence>
<dbReference type="PROSITE" id="PS00108">
    <property type="entry name" value="PROTEIN_KINASE_ST"/>
    <property type="match status" value="1"/>
</dbReference>
<feature type="region of interest" description="Disordered" evidence="6">
    <location>
        <begin position="209"/>
        <end position="365"/>
    </location>
</feature>
<dbReference type="GO" id="GO:0005524">
    <property type="term" value="F:ATP binding"/>
    <property type="evidence" value="ECO:0007669"/>
    <property type="project" value="UniProtKB-KW"/>
</dbReference>
<evidence type="ECO:0000256" key="5">
    <source>
        <dbReference type="ARBA" id="ARBA00022840"/>
    </source>
</evidence>
<dbReference type="Gene3D" id="1.10.510.10">
    <property type="entry name" value="Transferase(Phosphotransferase) domain 1"/>
    <property type="match status" value="1"/>
</dbReference>
<feature type="compositionally biased region" description="Basic and acidic residues" evidence="6">
    <location>
        <begin position="354"/>
        <end position="365"/>
    </location>
</feature>
<feature type="region of interest" description="Disordered" evidence="6">
    <location>
        <begin position="386"/>
        <end position="408"/>
    </location>
</feature>
<dbReference type="AlphaFoldDB" id="A0A9P7XQF5"/>
<keyword evidence="2" id="KW-0808">Transferase</keyword>
<dbReference type="OrthoDB" id="412517at2759"/>
<dbReference type="CDD" id="cd00180">
    <property type="entry name" value="PKc"/>
    <property type="match status" value="1"/>
</dbReference>
<dbReference type="PANTHER" id="PTHR24345:SF91">
    <property type="entry name" value="SERINE_THREONINE-PROTEIN KINASE PLK4"/>
    <property type="match status" value="1"/>
</dbReference>
<dbReference type="InterPro" id="IPR000719">
    <property type="entry name" value="Prot_kinase_dom"/>
</dbReference>
<evidence type="ECO:0000313" key="9">
    <source>
        <dbReference type="Proteomes" id="UP000707451"/>
    </source>
</evidence>
<feature type="compositionally biased region" description="Acidic residues" evidence="6">
    <location>
        <begin position="278"/>
        <end position="320"/>
    </location>
</feature>
<evidence type="ECO:0000256" key="3">
    <source>
        <dbReference type="ARBA" id="ARBA00022741"/>
    </source>
</evidence>
<comment type="caution">
    <text evidence="8">The sequence shown here is derived from an EMBL/GenBank/DDBJ whole genome shotgun (WGS) entry which is preliminary data.</text>
</comment>
<keyword evidence="1" id="KW-0723">Serine/threonine-protein kinase</keyword>